<reference evidence="1" key="2">
    <citation type="submission" date="2018-07" db="EMBL/GenBank/DDBJ databases">
        <authorList>
            <consortium name="NCBI Pathogen Detection Project"/>
        </authorList>
    </citation>
    <scope>NUCLEOTIDE SEQUENCE</scope>
    <source>
        <strain evidence="1">M155</strain>
    </source>
</reference>
<organism evidence="1">
    <name type="scientific">Salmonella typhimurium</name>
    <dbReference type="NCBI Taxonomy" id="90371"/>
    <lineage>
        <taxon>Bacteria</taxon>
        <taxon>Pseudomonadati</taxon>
        <taxon>Pseudomonadota</taxon>
        <taxon>Gammaproteobacteria</taxon>
        <taxon>Enterobacterales</taxon>
        <taxon>Enterobacteriaceae</taxon>
        <taxon>Salmonella</taxon>
    </lineage>
</organism>
<evidence type="ECO:0000313" key="1">
    <source>
        <dbReference type="EMBL" id="HAC6306397.1"/>
    </source>
</evidence>
<dbReference type="EMBL" id="DAAMEN010000039">
    <property type="protein sequence ID" value="HAC6306397.1"/>
    <property type="molecule type" value="Genomic_DNA"/>
</dbReference>
<name>A0A701NY95_SALTM</name>
<sequence>MLYCNNNCSVFSRVLSGNSACYGAAASQDFTPYENFQRKARSVLLIVYFLFLKVFLEKKERICWITFLVKNEDRRSFPVSGRLFHERE</sequence>
<accession>A0A701NY95</accession>
<dbReference type="AlphaFoldDB" id="A0A701NY95"/>
<protein>
    <submittedName>
        <fullName evidence="1">Uncharacterized protein</fullName>
    </submittedName>
</protein>
<comment type="caution">
    <text evidence="1">The sequence shown here is derived from an EMBL/GenBank/DDBJ whole genome shotgun (WGS) entry which is preliminary data.</text>
</comment>
<proteinExistence type="predicted"/>
<reference evidence="1" key="1">
    <citation type="journal article" date="2018" name="Genome Biol.">
        <title>SKESA: strategic k-mer extension for scrupulous assemblies.</title>
        <authorList>
            <person name="Souvorov A."/>
            <person name="Agarwala R."/>
            <person name="Lipman D.J."/>
        </authorList>
    </citation>
    <scope>NUCLEOTIDE SEQUENCE</scope>
    <source>
        <strain evidence="1">M155</strain>
    </source>
</reference>
<gene>
    <name evidence="1" type="ORF">G0A96_24390</name>
</gene>